<feature type="compositionally biased region" description="Low complexity" evidence="1">
    <location>
        <begin position="756"/>
        <end position="768"/>
    </location>
</feature>
<dbReference type="Proteomes" id="UP001383192">
    <property type="component" value="Unassembled WGS sequence"/>
</dbReference>
<reference evidence="3 4" key="1">
    <citation type="submission" date="2024-01" db="EMBL/GenBank/DDBJ databases">
        <title>A draft genome for a cacao thread blight-causing isolate of Paramarasmius palmivorus.</title>
        <authorList>
            <person name="Baruah I.K."/>
            <person name="Bukari Y."/>
            <person name="Amoako-Attah I."/>
            <person name="Meinhardt L.W."/>
            <person name="Bailey B.A."/>
            <person name="Cohen S.P."/>
        </authorList>
    </citation>
    <scope>NUCLEOTIDE SEQUENCE [LARGE SCALE GENOMIC DNA]</scope>
    <source>
        <strain evidence="3 4">GH-12</strain>
    </source>
</reference>
<protein>
    <recommendedName>
        <fullName evidence="2">BTB domain-containing protein</fullName>
    </recommendedName>
</protein>
<feature type="compositionally biased region" description="Low complexity" evidence="1">
    <location>
        <begin position="812"/>
        <end position="827"/>
    </location>
</feature>
<feature type="compositionally biased region" description="Low complexity" evidence="1">
    <location>
        <begin position="836"/>
        <end position="845"/>
    </location>
</feature>
<evidence type="ECO:0000313" key="3">
    <source>
        <dbReference type="EMBL" id="KAK7035332.1"/>
    </source>
</evidence>
<dbReference type="InterPro" id="IPR011333">
    <property type="entry name" value="SKP1/BTB/POZ_sf"/>
</dbReference>
<feature type="domain" description="BTB" evidence="2">
    <location>
        <begin position="52"/>
        <end position="121"/>
    </location>
</feature>
<dbReference type="InterPro" id="IPR000210">
    <property type="entry name" value="BTB/POZ_dom"/>
</dbReference>
<organism evidence="3 4">
    <name type="scientific">Paramarasmius palmivorus</name>
    <dbReference type="NCBI Taxonomy" id="297713"/>
    <lineage>
        <taxon>Eukaryota</taxon>
        <taxon>Fungi</taxon>
        <taxon>Dikarya</taxon>
        <taxon>Basidiomycota</taxon>
        <taxon>Agaricomycotina</taxon>
        <taxon>Agaricomycetes</taxon>
        <taxon>Agaricomycetidae</taxon>
        <taxon>Agaricales</taxon>
        <taxon>Marasmiineae</taxon>
        <taxon>Marasmiaceae</taxon>
        <taxon>Paramarasmius</taxon>
    </lineage>
</organism>
<dbReference type="Gene3D" id="3.30.710.10">
    <property type="entry name" value="Potassium Channel Kv1.1, Chain A"/>
    <property type="match status" value="1"/>
</dbReference>
<dbReference type="PANTHER" id="PTHR47369">
    <property type="entry name" value="BTB/POZ DOMAIN-CONTAINING PROTEIN"/>
    <property type="match status" value="1"/>
</dbReference>
<dbReference type="SUPFAM" id="SSF54695">
    <property type="entry name" value="POZ domain"/>
    <property type="match status" value="1"/>
</dbReference>
<dbReference type="PANTHER" id="PTHR47369:SF1">
    <property type="entry name" value="BTB_POZ DOMAIN-CONTAINING PROTEIN"/>
    <property type="match status" value="1"/>
</dbReference>
<keyword evidence="4" id="KW-1185">Reference proteome</keyword>
<proteinExistence type="predicted"/>
<feature type="region of interest" description="Disordered" evidence="1">
    <location>
        <begin position="667"/>
        <end position="694"/>
    </location>
</feature>
<sequence length="1028" mass="111434">MQQMDRQVDCLQSRRPYAITVLDVLHRRPRLLKTTMDLAGHLYESFLHAQTSDISLRAAGNWSATYRLHRVVLIQSGFFRSLFTSGFEESSSEKKDIEIVFDDRNITRAAFEICIARLYGGGPPLHISADLTPTPAKPLTPAFPFGPSLKNPVPEKHQPASPKFLLSLLAAALYLEIPSIASHALSSILATIGPYTVIEYLNFARGKPILIDAPDAPAVGLEHVAEVAAHSYEHDTASISDTASSIHIGTSGPSLRFYYGAISDKVGEACACWLARWGPDLFEYEERLACAIQPTSRARTDTDPISTRPEIPIIPPVFTSFEPGQGLSPRWIRALISSDSLFVPDELARYAFAKRVVELRRKLRRGSSESFVLLPGDKGKGKETQQQQQEYVLLPEEEAEEREWSALFESGIYYANLSPADLIIISTDISPTINAPYVPLRVIQAANWDHTTLRHIISVSPQSPSGSIKEKKDLGITISGADIYARQEHLAQQDSVRPYFLIPHDESLRVGDTINTSGGALSEGNIHNNISMDELFAKSFASYSPSTSSKSFSKSSADSNPATTSNERSFFGLLPDTLDTLLRLSSPPTNNRSILPLATPLLKVPDALTSRRNYSTYPPFRFSVEFWDLDSLKDKQRLHSQTVWYAGSLFNVYVQVVKKKEKEPIVGSTFTERQREREREREREKEAAANGTGLQLGIYLHRQSTVESLPPRSAPSPMVVPVPREFKGRERANTGGIEMVNLKEGESVLMGTASLSASTNSSSTNATSNRRDTPSSPGTSWLRTHVRGPSLPQVSASNVNGTGSAPQSPTIRSGTPLSLTLTRSRTPINANLVGRPTTSSSMSPTISASPSVGFLSSSLPEPSSVVAGAAALSASPSSPTLSPNLNVLSAGTPSLATRASTTQLRILTPGNTNGTSSPILSTTEYASSSPPYMIPSSAPAQQPYRDPRAIVSVYFSVFCASPTGSGQTRFRSGPDVFKIGQSWGWKSGGLVVPGSAAARSGMSAKQEGSWTLSGKEVSLRATVILGVV</sequence>
<evidence type="ECO:0000313" key="4">
    <source>
        <dbReference type="Proteomes" id="UP001383192"/>
    </source>
</evidence>
<feature type="compositionally biased region" description="Polar residues" evidence="1">
    <location>
        <begin position="792"/>
        <end position="811"/>
    </location>
</feature>
<accession>A0AAW0C8D4</accession>
<gene>
    <name evidence="3" type="ORF">VNI00_011863</name>
</gene>
<evidence type="ECO:0000256" key="1">
    <source>
        <dbReference type="SAM" id="MobiDB-lite"/>
    </source>
</evidence>
<name>A0AAW0C8D4_9AGAR</name>
<feature type="region of interest" description="Disordered" evidence="1">
    <location>
        <begin position="756"/>
        <end position="845"/>
    </location>
</feature>
<comment type="caution">
    <text evidence="3">The sequence shown here is derived from an EMBL/GenBank/DDBJ whole genome shotgun (WGS) entry which is preliminary data.</text>
</comment>
<feature type="compositionally biased region" description="Basic and acidic residues" evidence="1">
    <location>
        <begin position="672"/>
        <end position="687"/>
    </location>
</feature>
<dbReference type="SMART" id="SM00225">
    <property type="entry name" value="BTB"/>
    <property type="match status" value="1"/>
</dbReference>
<dbReference type="PROSITE" id="PS50097">
    <property type="entry name" value="BTB"/>
    <property type="match status" value="1"/>
</dbReference>
<dbReference type="EMBL" id="JAYKXP010000053">
    <property type="protein sequence ID" value="KAK7035332.1"/>
    <property type="molecule type" value="Genomic_DNA"/>
</dbReference>
<dbReference type="AlphaFoldDB" id="A0AAW0C8D4"/>
<evidence type="ECO:0000259" key="2">
    <source>
        <dbReference type="PROSITE" id="PS50097"/>
    </source>
</evidence>